<sequence length="100" mass="11110">MEITHTFTNGRDVVHPKGRIDTLTSPELEAALQPLLEKEQVQITLDFQDVSYISSAGLRILVKTSQNAKAKNGEVALTNLNESVVQVLEITGFQSFFKIH</sequence>
<comment type="similarity">
    <text evidence="1 2">Belongs to the anti-sigma-factor antagonist family.</text>
</comment>
<dbReference type="GO" id="GO:0043856">
    <property type="term" value="F:anti-sigma factor antagonist activity"/>
    <property type="evidence" value="ECO:0007669"/>
    <property type="project" value="InterPro"/>
</dbReference>
<name>A0A1M6N3A3_9FLAO</name>
<dbReference type="OrthoDB" id="9795051at2"/>
<evidence type="ECO:0000256" key="1">
    <source>
        <dbReference type="ARBA" id="ARBA00009013"/>
    </source>
</evidence>
<evidence type="ECO:0000256" key="2">
    <source>
        <dbReference type="RuleBase" id="RU003749"/>
    </source>
</evidence>
<dbReference type="CDD" id="cd07043">
    <property type="entry name" value="STAS_anti-anti-sigma_factors"/>
    <property type="match status" value="1"/>
</dbReference>
<keyword evidence="5" id="KW-1185">Reference proteome</keyword>
<reference evidence="5" key="1">
    <citation type="submission" date="2016-11" db="EMBL/GenBank/DDBJ databases">
        <authorList>
            <person name="Varghese N."/>
            <person name="Submissions S."/>
        </authorList>
    </citation>
    <scope>NUCLEOTIDE SEQUENCE [LARGE SCALE GENOMIC DNA]</scope>
    <source>
        <strain evidence="5">DSM 26349</strain>
    </source>
</reference>
<dbReference type="RefSeq" id="WP_073221416.1">
    <property type="nucleotide sequence ID" value="NZ_FNNS01000029.1"/>
</dbReference>
<gene>
    <name evidence="4" type="ORF">SAMN04487908_13111</name>
</gene>
<dbReference type="InterPro" id="IPR003658">
    <property type="entry name" value="Anti-sigma_ant"/>
</dbReference>
<dbReference type="InterPro" id="IPR036513">
    <property type="entry name" value="STAS_dom_sf"/>
</dbReference>
<dbReference type="PROSITE" id="PS50801">
    <property type="entry name" value="STAS"/>
    <property type="match status" value="1"/>
</dbReference>
<organism evidence="4 5">
    <name type="scientific">Aequorivita viscosa</name>
    <dbReference type="NCBI Taxonomy" id="797419"/>
    <lineage>
        <taxon>Bacteria</taxon>
        <taxon>Pseudomonadati</taxon>
        <taxon>Bacteroidota</taxon>
        <taxon>Flavobacteriia</taxon>
        <taxon>Flavobacteriales</taxon>
        <taxon>Flavobacteriaceae</taxon>
        <taxon>Aequorivita</taxon>
    </lineage>
</organism>
<dbReference type="Proteomes" id="UP000184172">
    <property type="component" value="Unassembled WGS sequence"/>
</dbReference>
<protein>
    <recommendedName>
        <fullName evidence="2">Anti-sigma factor antagonist</fullName>
    </recommendedName>
</protein>
<dbReference type="STRING" id="797419.SAMN05216556_12911"/>
<dbReference type="EMBL" id="FQYV01000031">
    <property type="protein sequence ID" value="SHJ90219.1"/>
    <property type="molecule type" value="Genomic_DNA"/>
</dbReference>
<dbReference type="Pfam" id="PF01740">
    <property type="entry name" value="STAS"/>
    <property type="match status" value="1"/>
</dbReference>
<evidence type="ECO:0000313" key="5">
    <source>
        <dbReference type="Proteomes" id="UP000184172"/>
    </source>
</evidence>
<dbReference type="AlphaFoldDB" id="A0A1M6N3A3"/>
<evidence type="ECO:0000259" key="3">
    <source>
        <dbReference type="PROSITE" id="PS50801"/>
    </source>
</evidence>
<feature type="domain" description="STAS" evidence="3">
    <location>
        <begin position="1"/>
        <end position="100"/>
    </location>
</feature>
<proteinExistence type="inferred from homology"/>
<dbReference type="Gene3D" id="3.30.750.24">
    <property type="entry name" value="STAS domain"/>
    <property type="match status" value="1"/>
</dbReference>
<dbReference type="PANTHER" id="PTHR33495">
    <property type="entry name" value="ANTI-SIGMA FACTOR ANTAGONIST TM_1081-RELATED-RELATED"/>
    <property type="match status" value="1"/>
</dbReference>
<dbReference type="NCBIfam" id="TIGR00377">
    <property type="entry name" value="ant_ant_sig"/>
    <property type="match status" value="1"/>
</dbReference>
<dbReference type="InterPro" id="IPR002645">
    <property type="entry name" value="STAS_dom"/>
</dbReference>
<dbReference type="PANTHER" id="PTHR33495:SF14">
    <property type="entry name" value="ANTI-SIGMA FACTOR ANTAGONIST"/>
    <property type="match status" value="1"/>
</dbReference>
<accession>A0A1M6N3A3</accession>
<dbReference type="SUPFAM" id="SSF52091">
    <property type="entry name" value="SpoIIaa-like"/>
    <property type="match status" value="1"/>
</dbReference>
<evidence type="ECO:0000313" key="4">
    <source>
        <dbReference type="EMBL" id="SHJ90219.1"/>
    </source>
</evidence>